<keyword evidence="2" id="KW-0813">Transport</keyword>
<organism evidence="13 14">
    <name type="scientific">Granulosicoccus antarcticus IMCC3135</name>
    <dbReference type="NCBI Taxonomy" id="1192854"/>
    <lineage>
        <taxon>Bacteria</taxon>
        <taxon>Pseudomonadati</taxon>
        <taxon>Pseudomonadota</taxon>
        <taxon>Gammaproteobacteria</taxon>
        <taxon>Chromatiales</taxon>
        <taxon>Granulosicoccaceae</taxon>
        <taxon>Granulosicoccus</taxon>
    </lineage>
</organism>
<dbReference type="Pfam" id="PF00654">
    <property type="entry name" value="Voltage_CLC"/>
    <property type="match status" value="1"/>
</dbReference>
<feature type="domain" description="CBS" evidence="12">
    <location>
        <begin position="511"/>
        <end position="575"/>
    </location>
</feature>
<feature type="transmembrane region" description="Helical" evidence="11">
    <location>
        <begin position="193"/>
        <end position="211"/>
    </location>
</feature>
<keyword evidence="10" id="KW-0129">CBS domain</keyword>
<keyword evidence="5" id="KW-0406">Ion transport</keyword>
<keyword evidence="9" id="KW-0407">Ion channel</keyword>
<accession>A0A2Z2P807</accession>
<dbReference type="KEGG" id="gai:IMCC3135_29620"/>
<dbReference type="SUPFAM" id="SSF81340">
    <property type="entry name" value="Clc chloride channel"/>
    <property type="match status" value="1"/>
</dbReference>
<feature type="transmembrane region" description="Helical" evidence="11">
    <location>
        <begin position="272"/>
        <end position="295"/>
    </location>
</feature>
<keyword evidence="7" id="KW-0869">Chloride channel</keyword>
<evidence type="ECO:0000313" key="14">
    <source>
        <dbReference type="Proteomes" id="UP000250079"/>
    </source>
</evidence>
<feature type="transmembrane region" description="Helical" evidence="11">
    <location>
        <begin position="362"/>
        <end position="387"/>
    </location>
</feature>
<dbReference type="Pfam" id="PF00571">
    <property type="entry name" value="CBS"/>
    <property type="match status" value="1"/>
</dbReference>
<dbReference type="EMBL" id="CP018632">
    <property type="protein sequence ID" value="ASJ75974.1"/>
    <property type="molecule type" value="Genomic_DNA"/>
</dbReference>
<evidence type="ECO:0000256" key="5">
    <source>
        <dbReference type="ARBA" id="ARBA00023065"/>
    </source>
</evidence>
<dbReference type="PANTHER" id="PTHR43427">
    <property type="entry name" value="CHLORIDE CHANNEL PROTEIN CLC-E"/>
    <property type="match status" value="1"/>
</dbReference>
<feature type="transmembrane region" description="Helical" evidence="11">
    <location>
        <begin position="331"/>
        <end position="350"/>
    </location>
</feature>
<evidence type="ECO:0000256" key="9">
    <source>
        <dbReference type="ARBA" id="ARBA00023303"/>
    </source>
</evidence>
<evidence type="ECO:0000259" key="12">
    <source>
        <dbReference type="PROSITE" id="PS51371"/>
    </source>
</evidence>
<name>A0A2Z2P807_9GAMM</name>
<dbReference type="OrthoDB" id="9767361at2"/>
<evidence type="ECO:0000256" key="2">
    <source>
        <dbReference type="ARBA" id="ARBA00022448"/>
    </source>
</evidence>
<evidence type="ECO:0000313" key="13">
    <source>
        <dbReference type="EMBL" id="ASJ75974.1"/>
    </source>
</evidence>
<feature type="transmembrane region" description="Helical" evidence="11">
    <location>
        <begin position="307"/>
        <end position="325"/>
    </location>
</feature>
<evidence type="ECO:0000256" key="8">
    <source>
        <dbReference type="ARBA" id="ARBA00023214"/>
    </source>
</evidence>
<dbReference type="AlphaFoldDB" id="A0A2Z2P807"/>
<dbReference type="InterPro" id="IPR014743">
    <property type="entry name" value="Cl-channel_core"/>
</dbReference>
<dbReference type="CDD" id="cd02205">
    <property type="entry name" value="CBS_pair_SF"/>
    <property type="match status" value="1"/>
</dbReference>
<evidence type="ECO:0000256" key="6">
    <source>
        <dbReference type="ARBA" id="ARBA00023136"/>
    </source>
</evidence>
<dbReference type="GO" id="GO:0005254">
    <property type="term" value="F:chloride channel activity"/>
    <property type="evidence" value="ECO:0007669"/>
    <property type="project" value="UniProtKB-KW"/>
</dbReference>
<dbReference type="CDD" id="cd00400">
    <property type="entry name" value="Voltage_gated_ClC"/>
    <property type="match status" value="1"/>
</dbReference>
<feature type="transmembrane region" description="Helical" evidence="11">
    <location>
        <begin position="62"/>
        <end position="83"/>
    </location>
</feature>
<comment type="subcellular location">
    <subcellularLocation>
        <location evidence="1">Membrane</location>
        <topology evidence="1">Multi-pass membrane protein</topology>
    </subcellularLocation>
</comment>
<protein>
    <submittedName>
        <fullName evidence="13">H(+)/Cl(-) exchange transporter ClcA</fullName>
    </submittedName>
</protein>
<dbReference type="InterPro" id="IPR046342">
    <property type="entry name" value="CBS_dom_sf"/>
</dbReference>
<dbReference type="InterPro" id="IPR001807">
    <property type="entry name" value="ClC"/>
</dbReference>
<dbReference type="RefSeq" id="WP_088920808.1">
    <property type="nucleotide sequence ID" value="NZ_CP018632.1"/>
</dbReference>
<gene>
    <name evidence="13" type="primary">clcA</name>
    <name evidence="13" type="ORF">IMCC3135_29620</name>
</gene>
<evidence type="ECO:0000256" key="1">
    <source>
        <dbReference type="ARBA" id="ARBA00004141"/>
    </source>
</evidence>
<dbReference type="PANTHER" id="PTHR43427:SF6">
    <property type="entry name" value="CHLORIDE CHANNEL PROTEIN CLC-E"/>
    <property type="match status" value="1"/>
</dbReference>
<proteinExistence type="predicted"/>
<keyword evidence="3 11" id="KW-0812">Transmembrane</keyword>
<evidence type="ECO:0000256" key="11">
    <source>
        <dbReference type="SAM" id="Phobius"/>
    </source>
</evidence>
<feature type="transmembrane region" description="Helical" evidence="11">
    <location>
        <begin position="231"/>
        <end position="252"/>
    </location>
</feature>
<evidence type="ECO:0000256" key="10">
    <source>
        <dbReference type="PROSITE-ProRule" id="PRU00703"/>
    </source>
</evidence>
<dbReference type="PROSITE" id="PS51371">
    <property type="entry name" value="CBS"/>
    <property type="match status" value="1"/>
</dbReference>
<keyword evidence="6 11" id="KW-0472">Membrane</keyword>
<keyword evidence="8" id="KW-0868">Chloride</keyword>
<dbReference type="Gene3D" id="1.10.3080.10">
    <property type="entry name" value="Clc chloride channel"/>
    <property type="match status" value="1"/>
</dbReference>
<dbReference type="GO" id="GO:0034707">
    <property type="term" value="C:chloride channel complex"/>
    <property type="evidence" value="ECO:0007669"/>
    <property type="project" value="UniProtKB-KW"/>
</dbReference>
<evidence type="ECO:0000256" key="3">
    <source>
        <dbReference type="ARBA" id="ARBA00022692"/>
    </source>
</evidence>
<dbReference type="Gene3D" id="3.10.580.10">
    <property type="entry name" value="CBS-domain"/>
    <property type="match status" value="1"/>
</dbReference>
<dbReference type="PRINTS" id="PR00762">
    <property type="entry name" value="CLCHANNEL"/>
</dbReference>
<keyword evidence="4 11" id="KW-1133">Transmembrane helix</keyword>
<evidence type="ECO:0000256" key="4">
    <source>
        <dbReference type="ARBA" id="ARBA00022989"/>
    </source>
</evidence>
<feature type="transmembrane region" description="Helical" evidence="11">
    <location>
        <begin position="12"/>
        <end position="42"/>
    </location>
</feature>
<dbReference type="Proteomes" id="UP000250079">
    <property type="component" value="Chromosome"/>
</dbReference>
<dbReference type="SUPFAM" id="SSF54631">
    <property type="entry name" value="CBS-domain pair"/>
    <property type="match status" value="1"/>
</dbReference>
<evidence type="ECO:0000256" key="7">
    <source>
        <dbReference type="ARBA" id="ARBA00023173"/>
    </source>
</evidence>
<dbReference type="InterPro" id="IPR050368">
    <property type="entry name" value="ClC-type_chloride_channel"/>
</dbReference>
<dbReference type="InterPro" id="IPR000644">
    <property type="entry name" value="CBS_dom"/>
</dbReference>
<keyword evidence="14" id="KW-1185">Reference proteome</keyword>
<reference evidence="13 14" key="1">
    <citation type="submission" date="2016-12" db="EMBL/GenBank/DDBJ databases">
        <authorList>
            <person name="Song W.-J."/>
            <person name="Kurnit D.M."/>
        </authorList>
    </citation>
    <scope>NUCLEOTIDE SEQUENCE [LARGE SCALE GENOMIC DNA]</scope>
    <source>
        <strain evidence="13 14">IMCC3135</strain>
    </source>
</reference>
<feature type="transmembrane region" description="Helical" evidence="11">
    <location>
        <begin position="393"/>
        <end position="410"/>
    </location>
</feature>
<feature type="transmembrane region" description="Helical" evidence="11">
    <location>
        <begin position="156"/>
        <end position="181"/>
    </location>
</feature>
<sequence>MRKQLDSPLGQRLVFYLLAALIGVVVGLSTLAFLKLVLMFQWLGYGEASEIRYTQILAARPAWQVILVPAAGGLLLGIVMRFLPGRRYHGIADVMEACALNSARMPVRSGVGAGLAAAVSLGVGAPLGREGPAVHIGASISAWLAEKLGLPHKQSLALLGCGAAAAVAVSFSTPIAAVIFALEVIVGYFTLRVFAPIVIAAMLAMLVREYFLGSQPAFPVLPNAIESNWELLLFALLGVLGALLAKAMLATIGQFEQLWKRSGIPRWSQPAMAGAIMGVIALFLPQVMGLGYEGSLLALRGALESDLILSLLAAKFLIVCLAISTGFAGGIFGPAVFMGTMLGSLFWVVLSMTGLPLSQQSVYATIGLAAMGSALLGAPISTVLIVFELTRDYGVTLGVMTTAAIASTVMQTGKHGSFFRWQLIRRNINLSGDRDISLLMTHRVEDLIHKNFLSITPEVTTGQLSSKMGQERQLIAIFVDADGVFKGSTSLSLLITHGIEKGMDSLAIEGALDADYTINSLTNIVTAVQSMAEQNQDYLPVVNRDNPKAPMLLGVVTKNDLLTEHYDVIKRAREEEFGIT</sequence>